<dbReference type="Proteomes" id="UP001218188">
    <property type="component" value="Unassembled WGS sequence"/>
</dbReference>
<dbReference type="AlphaFoldDB" id="A0AAD6TC53"/>
<keyword evidence="3" id="KW-1185">Reference proteome</keyword>
<accession>A0AAD6TC53</accession>
<reference evidence="2" key="1">
    <citation type="submission" date="2023-03" db="EMBL/GenBank/DDBJ databases">
        <title>Massive genome expansion in bonnet fungi (Mycena s.s.) driven by repeated elements and novel gene families across ecological guilds.</title>
        <authorList>
            <consortium name="Lawrence Berkeley National Laboratory"/>
            <person name="Harder C.B."/>
            <person name="Miyauchi S."/>
            <person name="Viragh M."/>
            <person name="Kuo A."/>
            <person name="Thoen E."/>
            <person name="Andreopoulos B."/>
            <person name="Lu D."/>
            <person name="Skrede I."/>
            <person name="Drula E."/>
            <person name="Henrissat B."/>
            <person name="Morin E."/>
            <person name="Kohler A."/>
            <person name="Barry K."/>
            <person name="LaButti K."/>
            <person name="Morin E."/>
            <person name="Salamov A."/>
            <person name="Lipzen A."/>
            <person name="Mereny Z."/>
            <person name="Hegedus B."/>
            <person name="Baldrian P."/>
            <person name="Stursova M."/>
            <person name="Weitz H."/>
            <person name="Taylor A."/>
            <person name="Grigoriev I.V."/>
            <person name="Nagy L.G."/>
            <person name="Martin F."/>
            <person name="Kauserud H."/>
        </authorList>
    </citation>
    <scope>NUCLEOTIDE SEQUENCE</scope>
    <source>
        <strain evidence="2">CBHHK200</strain>
    </source>
</reference>
<sequence>MPRVATASSTRSHNLPTGGKLPPSPPLKLGGVSAPLYFLLLPLLPIRHVLEYHPRSPAFRPHEPAPTPAPTPARRAHAPAPRLPPFLCAHSESRTLSS</sequence>
<feature type="region of interest" description="Disordered" evidence="1">
    <location>
        <begin position="1"/>
        <end position="26"/>
    </location>
</feature>
<protein>
    <submittedName>
        <fullName evidence="2">Uncharacterized protein</fullName>
    </submittedName>
</protein>
<dbReference type="EMBL" id="JARJCM010000013">
    <property type="protein sequence ID" value="KAJ7042310.1"/>
    <property type="molecule type" value="Genomic_DNA"/>
</dbReference>
<evidence type="ECO:0000313" key="2">
    <source>
        <dbReference type="EMBL" id="KAJ7042310.1"/>
    </source>
</evidence>
<feature type="region of interest" description="Disordered" evidence="1">
    <location>
        <begin position="56"/>
        <end position="98"/>
    </location>
</feature>
<comment type="caution">
    <text evidence="2">The sequence shown here is derived from an EMBL/GenBank/DDBJ whole genome shotgun (WGS) entry which is preliminary data.</text>
</comment>
<evidence type="ECO:0000256" key="1">
    <source>
        <dbReference type="SAM" id="MobiDB-lite"/>
    </source>
</evidence>
<name>A0AAD6TC53_9AGAR</name>
<gene>
    <name evidence="2" type="ORF">C8F04DRAFT_1252281</name>
</gene>
<proteinExistence type="predicted"/>
<feature type="compositionally biased region" description="Low complexity" evidence="1">
    <location>
        <begin position="15"/>
        <end position="26"/>
    </location>
</feature>
<organism evidence="2 3">
    <name type="scientific">Mycena alexandri</name>
    <dbReference type="NCBI Taxonomy" id="1745969"/>
    <lineage>
        <taxon>Eukaryota</taxon>
        <taxon>Fungi</taxon>
        <taxon>Dikarya</taxon>
        <taxon>Basidiomycota</taxon>
        <taxon>Agaricomycotina</taxon>
        <taxon>Agaricomycetes</taxon>
        <taxon>Agaricomycetidae</taxon>
        <taxon>Agaricales</taxon>
        <taxon>Marasmiineae</taxon>
        <taxon>Mycenaceae</taxon>
        <taxon>Mycena</taxon>
    </lineage>
</organism>
<feature type="compositionally biased region" description="Polar residues" evidence="1">
    <location>
        <begin position="1"/>
        <end position="14"/>
    </location>
</feature>
<evidence type="ECO:0000313" key="3">
    <source>
        <dbReference type="Proteomes" id="UP001218188"/>
    </source>
</evidence>